<accession>A0A9P1BLY3</accession>
<dbReference type="AlphaFoldDB" id="A0A9P1BLY3"/>
<evidence type="ECO:0000313" key="2">
    <source>
        <dbReference type="EMBL" id="CAL4763079.1"/>
    </source>
</evidence>
<evidence type="ECO:0000313" key="3">
    <source>
        <dbReference type="Proteomes" id="UP001152797"/>
    </source>
</evidence>
<protein>
    <submittedName>
        <fullName evidence="1">Uncharacterized protein</fullName>
    </submittedName>
</protein>
<gene>
    <name evidence="1" type="ORF">C1SCF055_LOCUS4048</name>
</gene>
<sequence length="345" mass="39457">MPFALPPKMKRNLYRTRLEAFALCVLLLCWTYETPQEIQWVEYFAGLGNLSSMMKASHYTSLRFDILDHKQESHRSSNYMDFTHSSGFGLAILAVLRCIPGDFASHLGVKCSSFSRMNVGTSRRMACDAIGYLAYSSVQLGNILLERTALMVLLITAMDGVWTVEQPSGSLLEFYPAWREVVNSIFRCGGDYAVQKVNWWMAHYKSKTPKRHLAFGNTKVLLALDRGRLRKWKRAGVSKVQTAVHYLDKQGKKRYKGTAQLKGTEHYPMPFARAMVDIVEQMKAARRGCPQLPEVVPPFQEVLTWDWLESDVWQCAGLDDLYKYLRGASALKIPQDLKRHFPKEL</sequence>
<keyword evidence="3" id="KW-1185">Reference proteome</keyword>
<dbReference type="OrthoDB" id="410769at2759"/>
<dbReference type="EMBL" id="CAMXCT030000224">
    <property type="protein sequence ID" value="CAL4763079.1"/>
    <property type="molecule type" value="Genomic_DNA"/>
</dbReference>
<name>A0A9P1BLY3_9DINO</name>
<reference evidence="2 3" key="2">
    <citation type="submission" date="2024-05" db="EMBL/GenBank/DDBJ databases">
        <authorList>
            <person name="Chen Y."/>
            <person name="Shah S."/>
            <person name="Dougan E. K."/>
            <person name="Thang M."/>
            <person name="Chan C."/>
        </authorList>
    </citation>
    <scope>NUCLEOTIDE SEQUENCE [LARGE SCALE GENOMIC DNA]</scope>
</reference>
<dbReference type="Proteomes" id="UP001152797">
    <property type="component" value="Unassembled WGS sequence"/>
</dbReference>
<dbReference type="EMBL" id="CAMXCT020000224">
    <property type="protein sequence ID" value="CAL1129142.1"/>
    <property type="molecule type" value="Genomic_DNA"/>
</dbReference>
<reference evidence="1" key="1">
    <citation type="submission" date="2022-10" db="EMBL/GenBank/DDBJ databases">
        <authorList>
            <person name="Chen Y."/>
            <person name="Dougan E. K."/>
            <person name="Chan C."/>
            <person name="Rhodes N."/>
            <person name="Thang M."/>
        </authorList>
    </citation>
    <scope>NUCLEOTIDE SEQUENCE</scope>
</reference>
<organism evidence="1">
    <name type="scientific">Cladocopium goreaui</name>
    <dbReference type="NCBI Taxonomy" id="2562237"/>
    <lineage>
        <taxon>Eukaryota</taxon>
        <taxon>Sar</taxon>
        <taxon>Alveolata</taxon>
        <taxon>Dinophyceae</taxon>
        <taxon>Suessiales</taxon>
        <taxon>Symbiodiniaceae</taxon>
        <taxon>Cladocopium</taxon>
    </lineage>
</organism>
<dbReference type="EMBL" id="CAMXCT010000224">
    <property type="protein sequence ID" value="CAI3975767.1"/>
    <property type="molecule type" value="Genomic_DNA"/>
</dbReference>
<evidence type="ECO:0000313" key="1">
    <source>
        <dbReference type="EMBL" id="CAI3975767.1"/>
    </source>
</evidence>
<comment type="caution">
    <text evidence="1">The sequence shown here is derived from an EMBL/GenBank/DDBJ whole genome shotgun (WGS) entry which is preliminary data.</text>
</comment>
<proteinExistence type="predicted"/>